<keyword evidence="5 6" id="KW-0472">Membrane</keyword>
<evidence type="ECO:0000313" key="8">
    <source>
        <dbReference type="EMBL" id="KAG8231558.1"/>
    </source>
</evidence>
<dbReference type="InterPro" id="IPR036259">
    <property type="entry name" value="MFS_trans_sf"/>
</dbReference>
<evidence type="ECO:0000256" key="5">
    <source>
        <dbReference type="ARBA" id="ARBA00023136"/>
    </source>
</evidence>
<dbReference type="PROSITE" id="PS50850">
    <property type="entry name" value="MFS"/>
    <property type="match status" value="1"/>
</dbReference>
<evidence type="ECO:0000256" key="3">
    <source>
        <dbReference type="ARBA" id="ARBA00022692"/>
    </source>
</evidence>
<feature type="transmembrane region" description="Helical" evidence="6">
    <location>
        <begin position="309"/>
        <end position="329"/>
    </location>
</feature>
<feature type="transmembrane region" description="Helical" evidence="6">
    <location>
        <begin position="160"/>
        <end position="183"/>
    </location>
</feature>
<gene>
    <name evidence="8" type="ORF">J437_LFUL011736</name>
</gene>
<evidence type="ECO:0000313" key="9">
    <source>
        <dbReference type="Proteomes" id="UP000792457"/>
    </source>
</evidence>
<dbReference type="AlphaFoldDB" id="A0A8K0P420"/>
<comment type="caution">
    <text evidence="8">The sequence shown here is derived from an EMBL/GenBank/DDBJ whole genome shotgun (WGS) entry which is preliminary data.</text>
</comment>
<feature type="transmembrane region" description="Helical" evidence="6">
    <location>
        <begin position="102"/>
        <end position="121"/>
    </location>
</feature>
<dbReference type="Proteomes" id="UP000792457">
    <property type="component" value="Unassembled WGS sequence"/>
</dbReference>
<accession>A0A8K0P420</accession>
<name>A0A8K0P420_LADFU</name>
<protein>
    <recommendedName>
        <fullName evidence="7">Major facilitator superfamily (MFS) profile domain-containing protein</fullName>
    </recommendedName>
</protein>
<keyword evidence="2" id="KW-0813">Transport</keyword>
<dbReference type="PROSITE" id="PS00216">
    <property type="entry name" value="SUGAR_TRANSPORT_1"/>
    <property type="match status" value="1"/>
</dbReference>
<feature type="transmembrane region" description="Helical" evidence="6">
    <location>
        <begin position="505"/>
        <end position="524"/>
    </location>
</feature>
<feature type="transmembrane region" description="Helical" evidence="6">
    <location>
        <begin position="417"/>
        <end position="437"/>
    </location>
</feature>
<reference evidence="8" key="2">
    <citation type="submission" date="2017-10" db="EMBL/GenBank/DDBJ databases">
        <title>Ladona fulva Genome sequencing and assembly.</title>
        <authorList>
            <person name="Murali S."/>
            <person name="Richards S."/>
            <person name="Bandaranaike D."/>
            <person name="Bellair M."/>
            <person name="Blankenburg K."/>
            <person name="Chao H."/>
            <person name="Dinh H."/>
            <person name="Doddapaneni H."/>
            <person name="Dugan-Rocha S."/>
            <person name="Elkadiri S."/>
            <person name="Gnanaolivu R."/>
            <person name="Hernandez B."/>
            <person name="Skinner E."/>
            <person name="Javaid M."/>
            <person name="Lee S."/>
            <person name="Li M."/>
            <person name="Ming W."/>
            <person name="Munidasa M."/>
            <person name="Muniz J."/>
            <person name="Nguyen L."/>
            <person name="Hughes D."/>
            <person name="Osuji N."/>
            <person name="Pu L.-L."/>
            <person name="Puazo M."/>
            <person name="Qu C."/>
            <person name="Quiroz J."/>
            <person name="Raj R."/>
            <person name="Weissenberger G."/>
            <person name="Xin Y."/>
            <person name="Zou X."/>
            <person name="Han Y."/>
            <person name="Worley K."/>
            <person name="Muzny D."/>
            <person name="Gibbs R."/>
        </authorList>
    </citation>
    <scope>NUCLEOTIDE SEQUENCE</scope>
    <source>
        <strain evidence="8">Sampled in the wild</strain>
    </source>
</reference>
<feature type="transmembrane region" description="Helical" evidence="6">
    <location>
        <begin position="34"/>
        <end position="58"/>
    </location>
</feature>
<organism evidence="8 9">
    <name type="scientific">Ladona fulva</name>
    <name type="common">Scarce chaser dragonfly</name>
    <name type="synonym">Libellula fulva</name>
    <dbReference type="NCBI Taxonomy" id="123851"/>
    <lineage>
        <taxon>Eukaryota</taxon>
        <taxon>Metazoa</taxon>
        <taxon>Ecdysozoa</taxon>
        <taxon>Arthropoda</taxon>
        <taxon>Hexapoda</taxon>
        <taxon>Insecta</taxon>
        <taxon>Pterygota</taxon>
        <taxon>Palaeoptera</taxon>
        <taxon>Odonata</taxon>
        <taxon>Epiprocta</taxon>
        <taxon>Anisoptera</taxon>
        <taxon>Libelluloidea</taxon>
        <taxon>Libellulidae</taxon>
        <taxon>Ladona</taxon>
    </lineage>
</organism>
<dbReference type="InterPro" id="IPR020846">
    <property type="entry name" value="MFS_dom"/>
</dbReference>
<feature type="domain" description="Major facilitator superfamily (MFS) profile" evidence="7">
    <location>
        <begin position="34"/>
        <end position="529"/>
    </location>
</feature>
<feature type="transmembrane region" description="Helical" evidence="6">
    <location>
        <begin position="443"/>
        <end position="467"/>
    </location>
</feature>
<feature type="transmembrane region" description="Helical" evidence="6">
    <location>
        <begin position="127"/>
        <end position="148"/>
    </location>
</feature>
<dbReference type="InterPro" id="IPR005829">
    <property type="entry name" value="Sugar_transporter_CS"/>
</dbReference>
<evidence type="ECO:0000256" key="6">
    <source>
        <dbReference type="SAM" id="Phobius"/>
    </source>
</evidence>
<evidence type="ECO:0000259" key="7">
    <source>
        <dbReference type="PROSITE" id="PS50850"/>
    </source>
</evidence>
<feature type="transmembrane region" description="Helical" evidence="6">
    <location>
        <begin position="203"/>
        <end position="222"/>
    </location>
</feature>
<dbReference type="OrthoDB" id="3936150at2759"/>
<keyword evidence="4 6" id="KW-1133">Transmembrane helix</keyword>
<comment type="subcellular location">
    <subcellularLocation>
        <location evidence="1">Membrane</location>
        <topology evidence="1">Multi-pass membrane protein</topology>
    </subcellularLocation>
</comment>
<evidence type="ECO:0000256" key="4">
    <source>
        <dbReference type="ARBA" id="ARBA00022989"/>
    </source>
</evidence>
<dbReference type="InterPro" id="IPR011701">
    <property type="entry name" value="MFS"/>
</dbReference>
<dbReference type="Pfam" id="PF07690">
    <property type="entry name" value="MFS_1"/>
    <property type="match status" value="2"/>
</dbReference>
<keyword evidence="9" id="KW-1185">Reference proteome</keyword>
<dbReference type="Gene3D" id="1.20.1250.20">
    <property type="entry name" value="MFS general substrate transporter like domains"/>
    <property type="match status" value="1"/>
</dbReference>
<dbReference type="SUPFAM" id="SSF103473">
    <property type="entry name" value="MFS general substrate transporter"/>
    <property type="match status" value="1"/>
</dbReference>
<evidence type="ECO:0000256" key="1">
    <source>
        <dbReference type="ARBA" id="ARBA00004141"/>
    </source>
</evidence>
<evidence type="ECO:0000256" key="2">
    <source>
        <dbReference type="ARBA" id="ARBA00022448"/>
    </source>
</evidence>
<proteinExistence type="predicted"/>
<feature type="transmembrane region" description="Helical" evidence="6">
    <location>
        <begin position="388"/>
        <end position="410"/>
    </location>
</feature>
<reference evidence="8" key="1">
    <citation type="submission" date="2013-04" db="EMBL/GenBank/DDBJ databases">
        <authorList>
            <person name="Qu J."/>
            <person name="Murali S.C."/>
            <person name="Bandaranaike D."/>
            <person name="Bellair M."/>
            <person name="Blankenburg K."/>
            <person name="Chao H."/>
            <person name="Dinh H."/>
            <person name="Doddapaneni H."/>
            <person name="Downs B."/>
            <person name="Dugan-Rocha S."/>
            <person name="Elkadiri S."/>
            <person name="Gnanaolivu R.D."/>
            <person name="Hernandez B."/>
            <person name="Javaid M."/>
            <person name="Jayaseelan J.C."/>
            <person name="Lee S."/>
            <person name="Li M."/>
            <person name="Ming W."/>
            <person name="Munidasa M."/>
            <person name="Muniz J."/>
            <person name="Nguyen L."/>
            <person name="Ongeri F."/>
            <person name="Osuji N."/>
            <person name="Pu L.-L."/>
            <person name="Puazo M."/>
            <person name="Qu C."/>
            <person name="Quiroz J."/>
            <person name="Raj R."/>
            <person name="Weissenberger G."/>
            <person name="Xin Y."/>
            <person name="Zou X."/>
            <person name="Han Y."/>
            <person name="Richards S."/>
            <person name="Worley K."/>
            <person name="Muzny D."/>
            <person name="Gibbs R."/>
        </authorList>
    </citation>
    <scope>NUCLEOTIDE SEQUENCE</scope>
    <source>
        <strain evidence="8">Sampled in the wild</strain>
    </source>
</reference>
<dbReference type="EMBL" id="KZ308559">
    <property type="protein sequence ID" value="KAG8231558.1"/>
    <property type="molecule type" value="Genomic_DNA"/>
</dbReference>
<sequence length="533" mass="58778">MKSKALPEEGRLTQATPADYETALRHAGQGKFQYLLMAAVGLYYIACGFQTLSISYLLPSAECDLQLTTHEKGYLNSSPFIGSLLGAPLWGKLADSWGRRSVIVTALFLDGVAGIISSFMQSLWPLVFFRLITGFTNLAALSVCFPYIGEMHLSKYRSRAICWMEIYGALGIVLIPLVAWAIIPRPWMLGSHEIGFRYNSWRIFIAVATIPSLLCSLAVFFFPESPAFLLSRGKHDQALDAFQRIYHINSGKPKNSYPIKQLVVIDSIEEVELESEGKVQKEEGITARLLTILNQMADLFRPPLLKNTMIGLCSLFSLQLGFFGFGMWFPELFNRFEEFSIAYPDETATVCEVANMDFESLGTLARNSTPGDLNTTSDCLGDTIHTQVFINTFAIGFTCICNAILMGLFVERIGRKRLIVTAMLLTAACGAGSYFVRSAIQNLLLSCFLQAFNGTSFSVLSSVLIELFPTSLRGLAMTILMNLSNVGSIVGNLMFGLLLDVDCAIPVFVSAGVMGFCGLLCFFLPNTKNFQMS</sequence>
<feature type="transmembrane region" description="Helical" evidence="6">
    <location>
        <begin position="479"/>
        <end position="499"/>
    </location>
</feature>
<dbReference type="GO" id="GO:0022857">
    <property type="term" value="F:transmembrane transporter activity"/>
    <property type="evidence" value="ECO:0007669"/>
    <property type="project" value="InterPro"/>
</dbReference>
<keyword evidence="3 6" id="KW-0812">Transmembrane</keyword>
<dbReference type="PANTHER" id="PTHR23511:SF34">
    <property type="entry name" value="SYNAPTIC VESICLE GLYCOPROTEIN 2"/>
    <property type="match status" value="1"/>
</dbReference>
<dbReference type="GO" id="GO:0016020">
    <property type="term" value="C:membrane"/>
    <property type="evidence" value="ECO:0007669"/>
    <property type="project" value="UniProtKB-SubCell"/>
</dbReference>
<dbReference type="PANTHER" id="PTHR23511">
    <property type="entry name" value="SYNAPTIC VESICLE GLYCOPROTEIN 2"/>
    <property type="match status" value="1"/>
</dbReference>